<gene>
    <name evidence="1" type="ORF">X975_05673</name>
</gene>
<protein>
    <submittedName>
        <fullName evidence="1">Uncharacterized protein</fullName>
    </submittedName>
</protein>
<reference evidence="1 2" key="1">
    <citation type="submission" date="2013-11" db="EMBL/GenBank/DDBJ databases">
        <title>Genome sequencing of Stegodyphus mimosarum.</title>
        <authorList>
            <person name="Bechsgaard J."/>
        </authorList>
    </citation>
    <scope>NUCLEOTIDE SEQUENCE [LARGE SCALE GENOMIC DNA]</scope>
</reference>
<dbReference type="EMBL" id="KK113755">
    <property type="protein sequence ID" value="KFM60963.1"/>
    <property type="molecule type" value="Genomic_DNA"/>
</dbReference>
<proteinExistence type="predicted"/>
<feature type="non-terminal residue" evidence="1">
    <location>
        <position position="76"/>
    </location>
</feature>
<accession>A0A087T774</accession>
<dbReference type="AlphaFoldDB" id="A0A087T774"/>
<evidence type="ECO:0000313" key="2">
    <source>
        <dbReference type="Proteomes" id="UP000054359"/>
    </source>
</evidence>
<sequence length="76" mass="8758">MREFKCKISTCRNFSCTFVCARVFDILYSLQNIQKLDMKCSSVCLILALFVVNLETAKPRPNNYPNSLGNIYENAR</sequence>
<dbReference type="Proteomes" id="UP000054359">
    <property type="component" value="Unassembled WGS sequence"/>
</dbReference>
<keyword evidence="2" id="KW-1185">Reference proteome</keyword>
<organism evidence="1 2">
    <name type="scientific">Stegodyphus mimosarum</name>
    <name type="common">African social velvet spider</name>
    <dbReference type="NCBI Taxonomy" id="407821"/>
    <lineage>
        <taxon>Eukaryota</taxon>
        <taxon>Metazoa</taxon>
        <taxon>Ecdysozoa</taxon>
        <taxon>Arthropoda</taxon>
        <taxon>Chelicerata</taxon>
        <taxon>Arachnida</taxon>
        <taxon>Araneae</taxon>
        <taxon>Araneomorphae</taxon>
        <taxon>Entelegynae</taxon>
        <taxon>Eresoidea</taxon>
        <taxon>Eresidae</taxon>
        <taxon>Stegodyphus</taxon>
    </lineage>
</organism>
<name>A0A087T774_STEMI</name>
<evidence type="ECO:0000313" key="1">
    <source>
        <dbReference type="EMBL" id="KFM60963.1"/>
    </source>
</evidence>